<organism evidence="3 4">
    <name type="scientific">Moniliophthora roreri (strain MCA 2997)</name>
    <name type="common">Cocoa frosty pod rot fungus</name>
    <name type="synonym">Crinipellis roreri</name>
    <dbReference type="NCBI Taxonomy" id="1381753"/>
    <lineage>
        <taxon>Eukaryota</taxon>
        <taxon>Fungi</taxon>
        <taxon>Dikarya</taxon>
        <taxon>Basidiomycota</taxon>
        <taxon>Agaricomycotina</taxon>
        <taxon>Agaricomycetes</taxon>
        <taxon>Agaricomycetidae</taxon>
        <taxon>Agaricales</taxon>
        <taxon>Marasmiineae</taxon>
        <taxon>Marasmiaceae</taxon>
        <taxon>Moniliophthora</taxon>
    </lineage>
</organism>
<feature type="transmembrane region" description="Helical" evidence="2">
    <location>
        <begin position="37"/>
        <end position="55"/>
    </location>
</feature>
<comment type="caution">
    <text evidence="3">The sequence shown here is derived from an EMBL/GenBank/DDBJ whole genome shotgun (WGS) entry which is preliminary data.</text>
</comment>
<gene>
    <name evidence="3" type="ORF">Moror_12781</name>
</gene>
<feature type="compositionally biased region" description="Basic and acidic residues" evidence="1">
    <location>
        <begin position="321"/>
        <end position="331"/>
    </location>
</feature>
<feature type="transmembrane region" description="Helical" evidence="2">
    <location>
        <begin position="244"/>
        <end position="272"/>
    </location>
</feature>
<dbReference type="KEGG" id="mrr:Moror_12781"/>
<feature type="transmembrane region" description="Helical" evidence="2">
    <location>
        <begin position="122"/>
        <end position="140"/>
    </location>
</feature>
<keyword evidence="2" id="KW-1133">Transmembrane helix</keyword>
<keyword evidence="2" id="KW-0472">Membrane</keyword>
<dbReference type="EMBL" id="AWSO01000154">
    <property type="protein sequence ID" value="ESK94114.1"/>
    <property type="molecule type" value="Genomic_DNA"/>
</dbReference>
<evidence type="ECO:0000256" key="2">
    <source>
        <dbReference type="SAM" id="Phobius"/>
    </source>
</evidence>
<proteinExistence type="predicted"/>
<feature type="region of interest" description="Disordered" evidence="1">
    <location>
        <begin position="319"/>
        <end position="338"/>
    </location>
</feature>
<feature type="transmembrane region" description="Helical" evidence="2">
    <location>
        <begin position="199"/>
        <end position="224"/>
    </location>
</feature>
<dbReference type="HOGENOM" id="CLU_044614_2_2_1"/>
<feature type="transmembrane region" description="Helical" evidence="2">
    <location>
        <begin position="152"/>
        <end position="175"/>
    </location>
</feature>
<protein>
    <submittedName>
        <fullName evidence="3">Uncharacterized protein</fullName>
    </submittedName>
</protein>
<reference evidence="3 4" key="1">
    <citation type="journal article" date="2014" name="BMC Genomics">
        <title>Genome and secretome analysis of the hemibiotrophic fungal pathogen, Moniliophthora roreri, which causes frosty pod rot disease of cacao: mechanisms of the biotrophic and necrotrophic phases.</title>
        <authorList>
            <person name="Meinhardt L.W."/>
            <person name="Costa G.G.L."/>
            <person name="Thomazella D.P.T."/>
            <person name="Teixeira P.J.P.L."/>
            <person name="Carazzolle M.F."/>
            <person name="Schuster S.C."/>
            <person name="Carlson J.E."/>
            <person name="Guiltinan M.J."/>
            <person name="Mieczkowski P."/>
            <person name="Farmer A."/>
            <person name="Ramaraj T."/>
            <person name="Crozier J."/>
            <person name="Davis R.E."/>
            <person name="Shao J."/>
            <person name="Melnick R.L."/>
            <person name="Pereira G.A.G."/>
            <person name="Bailey B.A."/>
        </authorList>
    </citation>
    <scope>NUCLEOTIDE SEQUENCE [LARGE SCALE GENOMIC DNA]</scope>
    <source>
        <strain evidence="3 4">MCA 2997</strain>
    </source>
</reference>
<dbReference type="Proteomes" id="UP000017559">
    <property type="component" value="Unassembled WGS sequence"/>
</dbReference>
<sequence>MSDPNLPESAPPFCQEFQEACFLQIITQPATVIAVQFGLYGIYAILYAMCIFLLTSKRSSKYVLHCLLMSVLFILVTAGLVINTVVSTRETNANLVTYAFNPLDPASSGLEQVEKLNKLTPVGQAVTVTANLIADIILIWRCYLVWEADLNVVALPALFCLGNNVLAFVTVHQAIHSDIGSPFYSGVLGVGLFDLNSKLFLAFIFGTLVSNLLVTLLIAGRILYISRKMRASAGPRNSRMYSTIVAITLESGVLYPFALIVYAVTTMIFRFAPFDQAMLRDVRMALVSEVMASSLLQFVGIAPTLIIVRTGLGVAIQDTKSSMESKQDSGDNGRALDISSDVGRLSMPMFASRGSVESQIRSIDLEAQGKRK</sequence>
<evidence type="ECO:0000256" key="1">
    <source>
        <dbReference type="SAM" id="MobiDB-lite"/>
    </source>
</evidence>
<accession>V2YR44</accession>
<keyword evidence="4" id="KW-1185">Reference proteome</keyword>
<dbReference type="OrthoDB" id="3024527at2759"/>
<keyword evidence="2" id="KW-0812">Transmembrane</keyword>
<dbReference type="AlphaFoldDB" id="V2YR44"/>
<evidence type="ECO:0000313" key="3">
    <source>
        <dbReference type="EMBL" id="ESK94114.1"/>
    </source>
</evidence>
<evidence type="ECO:0000313" key="4">
    <source>
        <dbReference type="Proteomes" id="UP000017559"/>
    </source>
</evidence>
<name>V2YR44_MONRO</name>
<feature type="transmembrane region" description="Helical" evidence="2">
    <location>
        <begin position="292"/>
        <end position="316"/>
    </location>
</feature>
<feature type="transmembrane region" description="Helical" evidence="2">
    <location>
        <begin position="62"/>
        <end position="82"/>
    </location>
</feature>